<evidence type="ECO:0000259" key="9">
    <source>
        <dbReference type="Pfam" id="PF13087"/>
    </source>
</evidence>
<feature type="coiled-coil region" evidence="6">
    <location>
        <begin position="485"/>
        <end position="515"/>
    </location>
</feature>
<evidence type="ECO:0000256" key="2">
    <source>
        <dbReference type="ARBA" id="ARBA00022741"/>
    </source>
</evidence>
<feature type="coiled-coil region" evidence="6">
    <location>
        <begin position="979"/>
        <end position="1006"/>
    </location>
</feature>
<feature type="domain" description="DNA2/NAM7 helicase-like C-terminal" evidence="9">
    <location>
        <begin position="1150"/>
        <end position="1331"/>
    </location>
</feature>
<keyword evidence="2" id="KW-0547">Nucleotide-binding</keyword>
<dbReference type="Gene3D" id="3.40.50.300">
    <property type="entry name" value="P-loop containing nucleotide triphosphate hydrolases"/>
    <property type="match status" value="3"/>
</dbReference>
<evidence type="ECO:0000313" key="12">
    <source>
        <dbReference type="Proteomes" id="UP001596067"/>
    </source>
</evidence>
<dbReference type="InterPro" id="IPR041679">
    <property type="entry name" value="DNA2/NAM7-like_C"/>
</dbReference>
<feature type="domain" description="DNA2/NAM7 helicase helicase" evidence="8">
    <location>
        <begin position="378"/>
        <end position="459"/>
    </location>
</feature>
<dbReference type="PANTHER" id="PTHR43788">
    <property type="entry name" value="DNA2/NAM7 HELICASE FAMILY MEMBER"/>
    <property type="match status" value="1"/>
</dbReference>
<evidence type="ECO:0000256" key="6">
    <source>
        <dbReference type="SAM" id="Coils"/>
    </source>
</evidence>
<evidence type="ECO:0000256" key="1">
    <source>
        <dbReference type="ARBA" id="ARBA00007913"/>
    </source>
</evidence>
<proteinExistence type="inferred from homology"/>
<dbReference type="InterPro" id="IPR049468">
    <property type="entry name" value="Restrct_endonuc-II-like_dom"/>
</dbReference>
<feature type="domain" description="Restriction endonuclease type II-like" evidence="10">
    <location>
        <begin position="1380"/>
        <end position="1473"/>
    </location>
</feature>
<keyword evidence="5" id="KW-0067">ATP-binding</keyword>
<dbReference type="PANTHER" id="PTHR43788:SF8">
    <property type="entry name" value="DNA-BINDING PROTEIN SMUBP-2"/>
    <property type="match status" value="1"/>
</dbReference>
<dbReference type="InterPro" id="IPR050534">
    <property type="entry name" value="Coronavir_polyprotein_1ab"/>
</dbReference>
<dbReference type="CDD" id="cd18808">
    <property type="entry name" value="SF1_C_Upf1"/>
    <property type="match status" value="1"/>
</dbReference>
<dbReference type="Gene3D" id="3.40.960.10">
    <property type="entry name" value="VSR Endonuclease"/>
    <property type="match status" value="1"/>
</dbReference>
<comment type="similarity">
    <text evidence="1">Belongs to the DNA2/NAM7 helicase family.</text>
</comment>
<evidence type="ECO:0000259" key="8">
    <source>
        <dbReference type="Pfam" id="PF13086"/>
    </source>
</evidence>
<evidence type="ECO:0000256" key="7">
    <source>
        <dbReference type="SAM" id="MobiDB-lite"/>
    </source>
</evidence>
<accession>A0ABW1F9G1</accession>
<feature type="compositionally biased region" description="Acidic residues" evidence="7">
    <location>
        <begin position="1504"/>
        <end position="1530"/>
    </location>
</feature>
<feature type="region of interest" description="Disordered" evidence="7">
    <location>
        <begin position="1496"/>
        <end position="1530"/>
    </location>
</feature>
<dbReference type="RefSeq" id="WP_313764536.1">
    <property type="nucleotide sequence ID" value="NZ_BAAAVH010000117.1"/>
</dbReference>
<dbReference type="EMBL" id="JBHSOD010000095">
    <property type="protein sequence ID" value="MFC5890775.1"/>
    <property type="molecule type" value="Genomic_DNA"/>
</dbReference>
<organism evidence="11 12">
    <name type="scientific">Kitasatospora aburaviensis</name>
    <dbReference type="NCBI Taxonomy" id="67265"/>
    <lineage>
        <taxon>Bacteria</taxon>
        <taxon>Bacillati</taxon>
        <taxon>Actinomycetota</taxon>
        <taxon>Actinomycetes</taxon>
        <taxon>Kitasatosporales</taxon>
        <taxon>Streptomycetaceae</taxon>
        <taxon>Kitasatospora</taxon>
    </lineage>
</organism>
<evidence type="ECO:0000256" key="5">
    <source>
        <dbReference type="ARBA" id="ARBA00022840"/>
    </source>
</evidence>
<keyword evidence="12" id="KW-1185">Reference proteome</keyword>
<dbReference type="SUPFAM" id="SSF52540">
    <property type="entry name" value="P-loop containing nucleoside triphosphate hydrolases"/>
    <property type="match status" value="1"/>
</dbReference>
<name>A0ABW1F9G1_9ACTN</name>
<evidence type="ECO:0000313" key="11">
    <source>
        <dbReference type="EMBL" id="MFC5890775.1"/>
    </source>
</evidence>
<keyword evidence="4" id="KW-0347">Helicase</keyword>
<sequence>MKQPALRADDPQVVRHTRDLVEFLREFVRSSYKPVRDCSKYKQVLWLAECPDELVPSKLATSGVLFKVKHYPVRPAPTVPDVLQGWIEPQDVASATTGDPLLAEVGPGRGYAEDEDGNTYETDEIARADALDVLNAYSRWLPEWKRWAQCEQAEEPYRQLHRRLYRMATQIQREGEVFEAVLSTGLLSLDRGSKRERVCRHVLTVPLVLAVDPATVHITVSLSDGDSPRLEDGDFLDETHGYTAQLLNALRSRVEEDTFHPLSTDALEVLRSWCERAFGMEHAARFDDSWSRPDETSPAEPSVSFTPAIVLRERGQGALVTFYDGIARRLAQPGAVSPLGLAQLLFQIEPEDRTSWAAGGAGGFEPALGPDPLFPLPVNRAQREVLSRLQKDTGVVVQGPPGTGKTHTIANLISALLADGKRVLVTSEKAQALKVLRDKIPQKLRQLCVLQGDFRYEGGDELGQSVRSLSHLSASVTTDQLAESIEGHQQDRSDLEKLQAELREDLRDLREAEWVEHPESAVAPGYSGRLAEIVELVSGRAASYEWLPELPAAASARPPITAEEAQRLLGLVERHGFEVLTSHAFLCPAPESMPAPARFEELVRSLQAALEVSGSAPSEAALTMADRGEELIDTVIRLLDTAERALQQEGLPADPETWSQEHWQTTALVDGMTDKRQQLWEGVRRHSARATEVRDRLLGMPLMDVVLPQVSQTEEPHQRAAAREFAQYLRTNGQPSRWAPKKPFHKQARPLLENCLVDGRVPRTAEEVEAVVVHLELRECARQLQERWQVFRAPKAEGDPEAVLSELLDRYTLLQAVDSFTGAARAVHDALVKAGVKGLMVRSPEQWNQVRQTAGRARLVLSARLAERELASLIESLPNPSGADVPELAEVHRAASNRDATAYAQAIDAVGAAYLREADRRQAYELLTQLQEGLPELGRAFAASPTDPQWQGRFAALDQAWSWQLAKRFMDRMLSPGREPQLERELAEVEAQLKGVKEQLAADRALLHCLSRMTTRQKQALSAYATAMSHAGRGATAQGKRHLAAARSAMRDARGAVPAWVMPLRQVVEMLDPEPDAFDVVIVDEASQVGLSGLLLLWLAPRVIVVGDDKQCAPFYTGNKHDKINQKVDERLAGFSDWQRDGFNPKSNLYELLSARFPEVIRLTEHFRCMPEIIKWSSRQFYPDNELVPLRQYGADRLRPLEVVHVREGYCEGTRERLVNRPEAERLVGKLQELIRDPAYAGRSIGVIVLRSGAQTRLLEDLIDAEIGPEASERHNIRVGTAEQFQGDERDVILLSMVVDGDHVRALTGLNDGRRFNVAASRGRDQMWLFTSVTPDQLSSKDLRHSLLTYMQNPPALHPAPPTLATVTPDERCAPFDSLFEQRVFLEIRRRGYHVLPQWEVAGKFIDLVVVGENARLAVECDGSPHHASSKKRQEDYERERDLRRAGWTFWRVRSSEFALATDQALAPLWRKLTALDIRPGAAEFEQFASDGASTWNPVALSDEAQDADVDDETTDAGDLSADDAQGDLT</sequence>
<protein>
    <submittedName>
        <fullName evidence="11">AAA domain-containing protein</fullName>
    </submittedName>
</protein>
<evidence type="ECO:0000259" key="10">
    <source>
        <dbReference type="Pfam" id="PF18741"/>
    </source>
</evidence>
<dbReference type="InterPro" id="IPR047187">
    <property type="entry name" value="SF1_C_Upf1"/>
</dbReference>
<dbReference type="InterPro" id="IPR041677">
    <property type="entry name" value="DNA2/NAM7_AAA_11"/>
</dbReference>
<reference evidence="12" key="1">
    <citation type="journal article" date="2019" name="Int. J. Syst. Evol. Microbiol.">
        <title>The Global Catalogue of Microorganisms (GCM) 10K type strain sequencing project: providing services to taxonomists for standard genome sequencing and annotation.</title>
        <authorList>
            <consortium name="The Broad Institute Genomics Platform"/>
            <consortium name="The Broad Institute Genome Sequencing Center for Infectious Disease"/>
            <person name="Wu L."/>
            <person name="Ma J."/>
        </authorList>
    </citation>
    <scope>NUCLEOTIDE SEQUENCE [LARGE SCALE GENOMIC DNA]</scope>
    <source>
        <strain evidence="12">CGMCC 4.1469</strain>
    </source>
</reference>
<dbReference type="InterPro" id="IPR027417">
    <property type="entry name" value="P-loop_NTPase"/>
</dbReference>
<evidence type="ECO:0000256" key="4">
    <source>
        <dbReference type="ARBA" id="ARBA00022806"/>
    </source>
</evidence>
<dbReference type="Pfam" id="PF13087">
    <property type="entry name" value="AAA_12"/>
    <property type="match status" value="1"/>
</dbReference>
<gene>
    <name evidence="11" type="ORF">ACFP0N_38075</name>
</gene>
<evidence type="ECO:0000256" key="3">
    <source>
        <dbReference type="ARBA" id="ARBA00022801"/>
    </source>
</evidence>
<dbReference type="InterPro" id="IPR011335">
    <property type="entry name" value="Restrct_endonuc-II-like"/>
</dbReference>
<dbReference type="Pfam" id="PF18741">
    <property type="entry name" value="MTES_1575"/>
    <property type="match status" value="1"/>
</dbReference>
<keyword evidence="6" id="KW-0175">Coiled coil</keyword>
<dbReference type="Proteomes" id="UP001596067">
    <property type="component" value="Unassembled WGS sequence"/>
</dbReference>
<keyword evidence="3" id="KW-0378">Hydrolase</keyword>
<dbReference type="Pfam" id="PF13086">
    <property type="entry name" value="AAA_11"/>
    <property type="match status" value="1"/>
</dbReference>
<dbReference type="SUPFAM" id="SSF52980">
    <property type="entry name" value="Restriction endonuclease-like"/>
    <property type="match status" value="1"/>
</dbReference>
<comment type="caution">
    <text evidence="11">The sequence shown here is derived from an EMBL/GenBank/DDBJ whole genome shotgun (WGS) entry which is preliminary data.</text>
</comment>